<gene>
    <name evidence="6" type="ORF">P280DRAFT_500072</name>
</gene>
<proteinExistence type="predicted"/>
<dbReference type="GO" id="GO:0019239">
    <property type="term" value="F:deaminase activity"/>
    <property type="evidence" value="ECO:0007669"/>
    <property type="project" value="TreeGrafter"/>
</dbReference>
<dbReference type="PANTHER" id="PTHR11271:SF37">
    <property type="entry name" value="FAMILY PROTEIN, PUTATIVE (AFU_ORTHOLOGUE AFUA_4G00460)-RELATED"/>
    <property type="match status" value="1"/>
</dbReference>
<protein>
    <recommendedName>
        <fullName evidence="5">Amidohydrolase-related domain-containing protein</fullName>
    </recommendedName>
</protein>
<dbReference type="InterPro" id="IPR006680">
    <property type="entry name" value="Amidohydro-rel"/>
</dbReference>
<dbReference type="SUPFAM" id="SSF51338">
    <property type="entry name" value="Composite domain of metallo-dependent hydrolases"/>
    <property type="match status" value="1"/>
</dbReference>
<dbReference type="Proteomes" id="UP000799753">
    <property type="component" value="Unassembled WGS sequence"/>
</dbReference>
<reference evidence="6" key="1">
    <citation type="journal article" date="2020" name="Stud. Mycol.">
        <title>101 Dothideomycetes genomes: a test case for predicting lifestyles and emergence of pathogens.</title>
        <authorList>
            <person name="Haridas S."/>
            <person name="Albert R."/>
            <person name="Binder M."/>
            <person name="Bloem J."/>
            <person name="Labutti K."/>
            <person name="Salamov A."/>
            <person name="Andreopoulos B."/>
            <person name="Baker S."/>
            <person name="Barry K."/>
            <person name="Bills G."/>
            <person name="Bluhm B."/>
            <person name="Cannon C."/>
            <person name="Castanera R."/>
            <person name="Culley D."/>
            <person name="Daum C."/>
            <person name="Ezra D."/>
            <person name="Gonzalez J."/>
            <person name="Henrissat B."/>
            <person name="Kuo A."/>
            <person name="Liang C."/>
            <person name="Lipzen A."/>
            <person name="Lutzoni F."/>
            <person name="Magnuson J."/>
            <person name="Mondo S."/>
            <person name="Nolan M."/>
            <person name="Ohm R."/>
            <person name="Pangilinan J."/>
            <person name="Park H.-J."/>
            <person name="Ramirez L."/>
            <person name="Alfaro M."/>
            <person name="Sun H."/>
            <person name="Tritt A."/>
            <person name="Yoshinaga Y."/>
            <person name="Zwiers L.-H."/>
            <person name="Turgeon B."/>
            <person name="Goodwin S."/>
            <person name="Spatafora J."/>
            <person name="Crous P."/>
            <person name="Grigoriev I."/>
        </authorList>
    </citation>
    <scope>NUCLEOTIDE SEQUENCE</scope>
    <source>
        <strain evidence="6">CBS 473.64</strain>
    </source>
</reference>
<sequence length="422" mass="45575">MASRNSILLENGIALIHDSNSHVVPKPLDILIQYGKPSKLEKGICTSNDVEPQLKGRHADELLMEYMVAGLSLVQLAAHAIYGSRLAGMLEAIDAGNTTVVDHAHINVTAEHSKLGIGATASSGIRAAFCYAPINIVKGFNPFAFHENPLEYWIMQTFSDLADVSPVRNGRVSLGFAWDLWSLDPDIARSMFAKVTIKLRWLDSRFIVSHGGDISKDDKALLEESGVHVSAPQSTELQMSMGRPVCFDASFTNTELHILGARLGLQNAKNHFGQYTMKHGEILKKFPQSLSVEAAFNLATIKGVGTAKMPNEIGRIAAGYKSDLAIFDALNPSMVGAAQHDPVAAIILHSNPADIETVIVNGILGKSEGKLVGISVDTSAKEAVGRTELGWSEIAKEVVKSREAVQSETEKVELAENMSQNL</sequence>
<accession>A0A6A6RU95</accession>
<dbReference type="InterPro" id="IPR051607">
    <property type="entry name" value="Metallo-dep_hydrolases"/>
</dbReference>
<dbReference type="InterPro" id="IPR032466">
    <property type="entry name" value="Metal_Hydrolase"/>
</dbReference>
<dbReference type="InterPro" id="IPR011059">
    <property type="entry name" value="Metal-dep_hydrolase_composite"/>
</dbReference>
<organism evidence="6 7">
    <name type="scientific">Massarina eburnea CBS 473.64</name>
    <dbReference type="NCBI Taxonomy" id="1395130"/>
    <lineage>
        <taxon>Eukaryota</taxon>
        <taxon>Fungi</taxon>
        <taxon>Dikarya</taxon>
        <taxon>Ascomycota</taxon>
        <taxon>Pezizomycotina</taxon>
        <taxon>Dothideomycetes</taxon>
        <taxon>Pleosporomycetidae</taxon>
        <taxon>Pleosporales</taxon>
        <taxon>Massarineae</taxon>
        <taxon>Massarinaceae</taxon>
        <taxon>Massarina</taxon>
    </lineage>
</organism>
<dbReference type="AlphaFoldDB" id="A0A6A6RU95"/>
<name>A0A6A6RU95_9PLEO</name>
<keyword evidence="2" id="KW-0479">Metal-binding</keyword>
<evidence type="ECO:0000313" key="6">
    <source>
        <dbReference type="EMBL" id="KAF2638291.1"/>
    </source>
</evidence>
<evidence type="ECO:0000256" key="1">
    <source>
        <dbReference type="ARBA" id="ARBA00001947"/>
    </source>
</evidence>
<feature type="domain" description="Amidohydrolase-related" evidence="5">
    <location>
        <begin position="288"/>
        <end position="362"/>
    </location>
</feature>
<dbReference type="GO" id="GO:0046872">
    <property type="term" value="F:metal ion binding"/>
    <property type="evidence" value="ECO:0007669"/>
    <property type="project" value="UniProtKB-KW"/>
</dbReference>
<dbReference type="EMBL" id="MU006790">
    <property type="protein sequence ID" value="KAF2638291.1"/>
    <property type="molecule type" value="Genomic_DNA"/>
</dbReference>
<dbReference type="OrthoDB" id="194468at2759"/>
<evidence type="ECO:0000256" key="3">
    <source>
        <dbReference type="ARBA" id="ARBA00022801"/>
    </source>
</evidence>
<comment type="cofactor">
    <cofactor evidence="1">
        <name>Zn(2+)</name>
        <dbReference type="ChEBI" id="CHEBI:29105"/>
    </cofactor>
</comment>
<keyword evidence="3" id="KW-0378">Hydrolase</keyword>
<dbReference type="GO" id="GO:0005829">
    <property type="term" value="C:cytosol"/>
    <property type="evidence" value="ECO:0007669"/>
    <property type="project" value="TreeGrafter"/>
</dbReference>
<keyword evidence="7" id="KW-1185">Reference proteome</keyword>
<evidence type="ECO:0000256" key="4">
    <source>
        <dbReference type="ARBA" id="ARBA00022833"/>
    </source>
</evidence>
<dbReference type="PANTHER" id="PTHR11271">
    <property type="entry name" value="GUANINE DEAMINASE"/>
    <property type="match status" value="1"/>
</dbReference>
<dbReference type="Pfam" id="PF01979">
    <property type="entry name" value="Amidohydro_1"/>
    <property type="match status" value="1"/>
</dbReference>
<dbReference type="SUPFAM" id="SSF51556">
    <property type="entry name" value="Metallo-dependent hydrolases"/>
    <property type="match status" value="1"/>
</dbReference>
<dbReference type="Gene3D" id="2.30.40.10">
    <property type="entry name" value="Urease, subunit C, domain 1"/>
    <property type="match status" value="1"/>
</dbReference>
<evidence type="ECO:0000256" key="2">
    <source>
        <dbReference type="ARBA" id="ARBA00022723"/>
    </source>
</evidence>
<evidence type="ECO:0000313" key="7">
    <source>
        <dbReference type="Proteomes" id="UP000799753"/>
    </source>
</evidence>
<evidence type="ECO:0000259" key="5">
    <source>
        <dbReference type="Pfam" id="PF01979"/>
    </source>
</evidence>
<keyword evidence="4" id="KW-0862">Zinc</keyword>
<dbReference type="Gene3D" id="3.20.20.140">
    <property type="entry name" value="Metal-dependent hydrolases"/>
    <property type="match status" value="2"/>
</dbReference>